<dbReference type="InterPro" id="IPR025110">
    <property type="entry name" value="AMP-bd_C"/>
</dbReference>
<protein>
    <recommendedName>
        <fullName evidence="5">Phenylacetyl-CoA ligase</fullName>
    </recommendedName>
</protein>
<reference evidence="3" key="1">
    <citation type="submission" date="2023-11" db="EMBL/GenBank/DDBJ databases">
        <authorList>
            <person name="De Vega J J."/>
            <person name="De Vega J J."/>
        </authorList>
    </citation>
    <scope>NUCLEOTIDE SEQUENCE</scope>
</reference>
<evidence type="ECO:0000259" key="2">
    <source>
        <dbReference type="Pfam" id="PF13193"/>
    </source>
</evidence>
<feature type="domain" description="AMP-binding enzyme C-terminal" evidence="2">
    <location>
        <begin position="477"/>
        <end position="561"/>
    </location>
</feature>
<dbReference type="GO" id="GO:0016405">
    <property type="term" value="F:CoA-ligase activity"/>
    <property type="evidence" value="ECO:0007669"/>
    <property type="project" value="TreeGrafter"/>
</dbReference>
<evidence type="ECO:0000259" key="1">
    <source>
        <dbReference type="Pfam" id="PF00501"/>
    </source>
</evidence>
<proteinExistence type="predicted"/>
<dbReference type="Gene3D" id="3.40.50.12780">
    <property type="entry name" value="N-terminal domain of ligase-like"/>
    <property type="match status" value="1"/>
</dbReference>
<dbReference type="InterPro" id="IPR000873">
    <property type="entry name" value="AMP-dep_synth/lig_dom"/>
</dbReference>
<dbReference type="EMBL" id="CAVNYO010000440">
    <property type="protein sequence ID" value="CAK5280617.1"/>
    <property type="molecule type" value="Genomic_DNA"/>
</dbReference>
<dbReference type="Proteomes" id="UP001295794">
    <property type="component" value="Unassembled WGS sequence"/>
</dbReference>
<evidence type="ECO:0000313" key="4">
    <source>
        <dbReference type="Proteomes" id="UP001295794"/>
    </source>
</evidence>
<dbReference type="Gene3D" id="3.30.300.30">
    <property type="match status" value="1"/>
</dbReference>
<dbReference type="PANTHER" id="PTHR24096">
    <property type="entry name" value="LONG-CHAIN-FATTY-ACID--COA LIGASE"/>
    <property type="match status" value="1"/>
</dbReference>
<dbReference type="InterPro" id="IPR020845">
    <property type="entry name" value="AMP-binding_CS"/>
</dbReference>
<dbReference type="AlphaFoldDB" id="A0AAD2K5S7"/>
<sequence length="581" mass="63597">MFFYPPADSLPVPHIPDDLTIPQFFLSAAHPERPQRPSTSPWLIEDHSGRTIYLDELRARTAGLANALSIKWNLGEDQVACLFSPNHVDYPVCLWATHTLGAIITPANPSYTASELAYQLEKTKAAMVFVHSDFLSTAKAAAQEVGLSADRILVIEAAGTASPHLETVSKFIEFGSSQPRRYVERKLSPGEGKRKVAFYSFSSGTTGKPKVGVLCSFRSYESLRKSQAVVIPHYSVLANVLQKVAHFRLNDPNLKKKHTQPGDVGVAVLPFYHIYGLVVTLHYMLFAGVTLVVVPKFNFTEFLESIVKYKVNQLLLVPPQIVLLCKHPASKKYDLSHVKLCSSGAAPLSGELMNTVKKVLPNAAIGQGYGLTETATTISFLGGKQEMGTVGSAGQLVPGVVARVERPDGSLCKEGEQGELFVKSPSIPLGYLDNEKATKETYVDGWVRTGDEVIIKDSEIYIVDRLKVKGFQVAPAELEGHLLMHPWVVDSCVVGVPDDYSGELPLAFVVLQPEIAKRAISNPGEIKSVLKKHVSDDKVAYKHLNGGIIFIEAIPKTPSGKILRRVLRDEARAIKKTQAKL</sequence>
<keyword evidence="4" id="KW-1185">Reference proteome</keyword>
<dbReference type="PROSITE" id="PS00455">
    <property type="entry name" value="AMP_BINDING"/>
    <property type="match status" value="1"/>
</dbReference>
<dbReference type="InterPro" id="IPR042099">
    <property type="entry name" value="ANL_N_sf"/>
</dbReference>
<name>A0AAD2K5S7_9AGAR</name>
<organism evidence="3 4">
    <name type="scientific">Mycena citricolor</name>
    <dbReference type="NCBI Taxonomy" id="2018698"/>
    <lineage>
        <taxon>Eukaryota</taxon>
        <taxon>Fungi</taxon>
        <taxon>Dikarya</taxon>
        <taxon>Basidiomycota</taxon>
        <taxon>Agaricomycotina</taxon>
        <taxon>Agaricomycetes</taxon>
        <taxon>Agaricomycetidae</taxon>
        <taxon>Agaricales</taxon>
        <taxon>Marasmiineae</taxon>
        <taxon>Mycenaceae</taxon>
        <taxon>Mycena</taxon>
    </lineage>
</organism>
<dbReference type="Pfam" id="PF00501">
    <property type="entry name" value="AMP-binding"/>
    <property type="match status" value="1"/>
</dbReference>
<evidence type="ECO:0008006" key="5">
    <source>
        <dbReference type="Google" id="ProtNLM"/>
    </source>
</evidence>
<accession>A0AAD2K5S7</accession>
<dbReference type="InterPro" id="IPR045851">
    <property type="entry name" value="AMP-bd_C_sf"/>
</dbReference>
<dbReference type="Pfam" id="PF13193">
    <property type="entry name" value="AMP-binding_C"/>
    <property type="match status" value="1"/>
</dbReference>
<gene>
    <name evidence="3" type="ORF">MYCIT1_LOCUS31153</name>
</gene>
<dbReference type="PANTHER" id="PTHR24096:SF422">
    <property type="entry name" value="BCDNA.GH02901"/>
    <property type="match status" value="1"/>
</dbReference>
<dbReference type="SUPFAM" id="SSF56801">
    <property type="entry name" value="Acetyl-CoA synthetase-like"/>
    <property type="match status" value="1"/>
</dbReference>
<feature type="domain" description="AMP-dependent synthetase/ligase" evidence="1">
    <location>
        <begin position="45"/>
        <end position="432"/>
    </location>
</feature>
<comment type="caution">
    <text evidence="3">The sequence shown here is derived from an EMBL/GenBank/DDBJ whole genome shotgun (WGS) entry which is preliminary data.</text>
</comment>
<evidence type="ECO:0000313" key="3">
    <source>
        <dbReference type="EMBL" id="CAK5280617.1"/>
    </source>
</evidence>